<evidence type="ECO:0000256" key="5">
    <source>
        <dbReference type="SAM" id="Phobius"/>
    </source>
</evidence>
<dbReference type="OrthoDB" id="6353782at2759"/>
<reference evidence="8" key="1">
    <citation type="submission" date="2025-08" db="UniProtKB">
        <authorList>
            <consortium name="RefSeq"/>
        </authorList>
    </citation>
    <scope>IDENTIFICATION</scope>
</reference>
<keyword evidence="1" id="KW-0732">Signal</keyword>
<name>A0A8M1H5T6_BETSP</name>
<feature type="domain" description="Ig-like" evidence="6">
    <location>
        <begin position="26"/>
        <end position="113"/>
    </location>
</feature>
<accession>A0A8M1H5T6</accession>
<dbReference type="GeneID" id="121201728"/>
<keyword evidence="5" id="KW-0812">Transmembrane</keyword>
<dbReference type="InterPro" id="IPR013783">
    <property type="entry name" value="Ig-like_fold"/>
</dbReference>
<dbReference type="InterPro" id="IPR003598">
    <property type="entry name" value="Ig_sub2"/>
</dbReference>
<evidence type="ECO:0000256" key="2">
    <source>
        <dbReference type="ARBA" id="ARBA00023157"/>
    </source>
</evidence>
<keyword evidence="3" id="KW-0325">Glycoprotein</keyword>
<dbReference type="Pfam" id="PF13927">
    <property type="entry name" value="Ig_3"/>
    <property type="match status" value="1"/>
</dbReference>
<keyword evidence="5" id="KW-0472">Membrane</keyword>
<dbReference type="KEGG" id="bspl:121201728"/>
<keyword evidence="2" id="KW-1015">Disulfide bond</keyword>
<dbReference type="PANTHER" id="PTHR44337">
    <property type="entry name" value="CARCINOEMBRYONIC ANTIGEN-RELATED CELL ADHESION MOLECULE 8"/>
    <property type="match status" value="1"/>
</dbReference>
<dbReference type="InterPro" id="IPR052598">
    <property type="entry name" value="IgSF_CEA-related"/>
</dbReference>
<dbReference type="InterPro" id="IPR007110">
    <property type="entry name" value="Ig-like_dom"/>
</dbReference>
<dbReference type="InterPro" id="IPR003599">
    <property type="entry name" value="Ig_sub"/>
</dbReference>
<evidence type="ECO:0000313" key="8">
    <source>
        <dbReference type="RefSeq" id="XP_040923790.2"/>
    </source>
</evidence>
<keyword evidence="4" id="KW-0393">Immunoglobulin domain</keyword>
<keyword evidence="7" id="KW-1185">Reference proteome</keyword>
<dbReference type="PANTHER" id="PTHR44337:SF20">
    <property type="entry name" value="CARCINOEMBRYONIC ANTIGEN-RELATED CELL ADHESION MOLECULE 5-RELATED"/>
    <property type="match status" value="1"/>
</dbReference>
<proteinExistence type="predicted"/>
<feature type="domain" description="Ig-like" evidence="6">
    <location>
        <begin position="133"/>
        <end position="198"/>
    </location>
</feature>
<feature type="non-terminal residue" evidence="8">
    <location>
        <position position="1"/>
    </location>
</feature>
<dbReference type="Proteomes" id="UP000515150">
    <property type="component" value="Chromosome 16"/>
</dbReference>
<dbReference type="RefSeq" id="XP_040923790.2">
    <property type="nucleotide sequence ID" value="XM_041067856.2"/>
</dbReference>
<dbReference type="PROSITE" id="PS50835">
    <property type="entry name" value="IG_LIKE"/>
    <property type="match status" value="2"/>
</dbReference>
<dbReference type="InterPro" id="IPR036179">
    <property type="entry name" value="Ig-like_dom_sf"/>
</dbReference>
<evidence type="ECO:0000313" key="7">
    <source>
        <dbReference type="Proteomes" id="UP000515150"/>
    </source>
</evidence>
<dbReference type="AlphaFoldDB" id="A0A8M1H5T6"/>
<gene>
    <name evidence="8" type="primary">LOC121201728</name>
</gene>
<organism evidence="7 8">
    <name type="scientific">Betta splendens</name>
    <name type="common">Siamese fighting fish</name>
    <dbReference type="NCBI Taxonomy" id="158456"/>
    <lineage>
        <taxon>Eukaryota</taxon>
        <taxon>Metazoa</taxon>
        <taxon>Chordata</taxon>
        <taxon>Craniata</taxon>
        <taxon>Vertebrata</taxon>
        <taxon>Euteleostomi</taxon>
        <taxon>Actinopterygii</taxon>
        <taxon>Neopterygii</taxon>
        <taxon>Teleostei</taxon>
        <taxon>Neoteleostei</taxon>
        <taxon>Acanthomorphata</taxon>
        <taxon>Anabantaria</taxon>
        <taxon>Anabantiformes</taxon>
        <taxon>Anabantoidei</taxon>
        <taxon>Osphronemidae</taxon>
        <taxon>Betta</taxon>
    </lineage>
</organism>
<dbReference type="InterPro" id="IPR013098">
    <property type="entry name" value="Ig_I-set"/>
</dbReference>
<dbReference type="Gene3D" id="2.60.40.10">
    <property type="entry name" value="Immunoglobulins"/>
    <property type="match status" value="2"/>
</dbReference>
<protein>
    <submittedName>
        <fullName evidence="8">Carcinoembryonic antigen-related cell adhesion molecule 6-like</fullName>
    </submittedName>
</protein>
<evidence type="ECO:0000256" key="3">
    <source>
        <dbReference type="ARBA" id="ARBA00023180"/>
    </source>
</evidence>
<evidence type="ECO:0000256" key="1">
    <source>
        <dbReference type="ARBA" id="ARBA00022729"/>
    </source>
</evidence>
<dbReference type="SMART" id="SM00409">
    <property type="entry name" value="IG"/>
    <property type="match status" value="2"/>
</dbReference>
<evidence type="ECO:0000259" key="6">
    <source>
        <dbReference type="PROSITE" id="PS50835"/>
    </source>
</evidence>
<sequence>YAVTTIRLFLTLHYFNVCKIPSVPVPSVTVNVSGTDLVEFNSSVSLSCSSSGSSLSFLWLNGSSLVTATDRVQLLNLNRTITIVNVSRYDQGPFSCRVSSAVSSGTSEPVKLSISYGADNVGISGPRKLEVEQTLVLFCSAESSPPADYTWTLNGKEMLNNSAVFIKHVTQCSDSGKYVCQARNQLTGRTSLREHSVSVQACGLSPAAITRIVIACVLVFGGVLAGGLCICWIKSKSLYIRRSESSAQPRQPEHKEQVYENNFVGLQASSVAPKTSG</sequence>
<feature type="transmembrane region" description="Helical" evidence="5">
    <location>
        <begin position="212"/>
        <end position="233"/>
    </location>
</feature>
<evidence type="ECO:0000256" key="4">
    <source>
        <dbReference type="ARBA" id="ARBA00023319"/>
    </source>
</evidence>
<dbReference type="SUPFAM" id="SSF48726">
    <property type="entry name" value="Immunoglobulin"/>
    <property type="match status" value="2"/>
</dbReference>
<dbReference type="SMART" id="SM00408">
    <property type="entry name" value="IGc2"/>
    <property type="match status" value="2"/>
</dbReference>
<dbReference type="Pfam" id="PF07679">
    <property type="entry name" value="I-set"/>
    <property type="match status" value="1"/>
</dbReference>
<keyword evidence="5" id="KW-1133">Transmembrane helix</keyword>